<dbReference type="PANTHER" id="PTHR34599">
    <property type="entry name" value="PEROXIDASE-RELATED"/>
    <property type="match status" value="1"/>
</dbReference>
<feature type="compositionally biased region" description="Basic and acidic residues" evidence="1">
    <location>
        <begin position="411"/>
        <end position="438"/>
    </location>
</feature>
<organism evidence="4 5">
    <name type="scientific">Tetradesmus obliquus</name>
    <name type="common">Green alga</name>
    <name type="synonym">Acutodesmus obliquus</name>
    <dbReference type="NCBI Taxonomy" id="3088"/>
    <lineage>
        <taxon>Eukaryota</taxon>
        <taxon>Viridiplantae</taxon>
        <taxon>Chlorophyta</taxon>
        <taxon>core chlorophytes</taxon>
        <taxon>Chlorophyceae</taxon>
        <taxon>CS clade</taxon>
        <taxon>Sphaeropleales</taxon>
        <taxon>Scenedesmaceae</taxon>
        <taxon>Tetradesmus</taxon>
    </lineage>
</organism>
<dbReference type="InterPro" id="IPR036938">
    <property type="entry name" value="PAP2/HPO_sf"/>
</dbReference>
<dbReference type="InterPro" id="IPR000326">
    <property type="entry name" value="PAP2/HPO"/>
</dbReference>
<evidence type="ECO:0000256" key="2">
    <source>
        <dbReference type="SAM" id="SignalP"/>
    </source>
</evidence>
<keyword evidence="5" id="KW-1185">Reference proteome</keyword>
<dbReference type="PANTHER" id="PTHR34599:SF1">
    <property type="entry name" value="PHOSPHATIDIC ACID PHOSPHATASE TYPE 2_HALOPEROXIDASE DOMAIN-CONTAINING PROTEIN"/>
    <property type="match status" value="1"/>
</dbReference>
<protein>
    <recommendedName>
        <fullName evidence="3">Phosphatidic acid phosphatase type 2/haloperoxidase domain-containing protein</fullName>
    </recommendedName>
</protein>
<dbReference type="Pfam" id="PF01569">
    <property type="entry name" value="PAP2"/>
    <property type="match status" value="1"/>
</dbReference>
<reference evidence="4 5" key="1">
    <citation type="submission" date="2016-10" db="EMBL/GenBank/DDBJ databases">
        <authorList>
            <person name="Cai Z."/>
        </authorList>
    </citation>
    <scope>NUCLEOTIDE SEQUENCE [LARGE SCALE GENOMIC DNA]</scope>
</reference>
<feature type="chain" id="PRO_5016838712" description="Phosphatidic acid phosphatase type 2/haloperoxidase domain-containing protein" evidence="2">
    <location>
        <begin position="19"/>
        <end position="468"/>
    </location>
</feature>
<evidence type="ECO:0000256" key="1">
    <source>
        <dbReference type="SAM" id="MobiDB-lite"/>
    </source>
</evidence>
<gene>
    <name evidence="4" type="ORF">BQ4739_LOCUS16754</name>
</gene>
<keyword evidence="2" id="KW-0732">Signal</keyword>
<evidence type="ECO:0000313" key="5">
    <source>
        <dbReference type="Proteomes" id="UP000256970"/>
    </source>
</evidence>
<dbReference type="Proteomes" id="UP000256970">
    <property type="component" value="Unassembled WGS sequence"/>
</dbReference>
<sequence length="468" mass="50932">MLLLLVAGSLLAATPADARLDNVVTQWINATQYAVATTGAHNVPSSRWYALTAFAIHNAVVTGAGKAPAAALAAYAGHGINSALFPWNQPARYDTLIATQLKNVSAADRKAAADIALPVADKLLRKSAGGEFSRWPDFKPAPEGTPFAYQFVPNQTFAIYAQAKDATPWLLTYEEADQIAYNKDPNKGPVFEPSHDDYLATVDLGRKDSLNRTQEQTDIAWFWSLAGNTTSTSGIWLDIGREVLPDDFSIEDTALFYARAAAVNWDAQLVGWRIKYTTLHWRPTTAFRQGFPGFQPIPDWSPLIRVPSHPEYPSGHTISGGALAEVLRRQLGRDDVPFSIASDSTPWLGKRSFKSFSQAAEEGSISRLYGGVHFPSANNDGLKVGEVVAAWVWDRVQPGQPIKLQKPKHTWGWDKDSKDAKEANHGKDAAKDGKDGKSGKSAPSAAGQKPATATSLRKPWLTVDLGRK</sequence>
<dbReference type="AlphaFoldDB" id="A0A383WHY3"/>
<dbReference type="SUPFAM" id="SSF48317">
    <property type="entry name" value="Acid phosphatase/Vanadium-dependent haloperoxidase"/>
    <property type="match status" value="1"/>
</dbReference>
<feature type="domain" description="Phosphatidic acid phosphatase type 2/haloperoxidase" evidence="3">
    <location>
        <begin position="274"/>
        <end position="395"/>
    </location>
</feature>
<proteinExistence type="predicted"/>
<feature type="region of interest" description="Disordered" evidence="1">
    <location>
        <begin position="402"/>
        <end position="468"/>
    </location>
</feature>
<evidence type="ECO:0000259" key="3">
    <source>
        <dbReference type="Pfam" id="PF01569"/>
    </source>
</evidence>
<name>A0A383WHY3_TETOB</name>
<dbReference type="InterPro" id="IPR052559">
    <property type="entry name" value="V-haloperoxidase"/>
</dbReference>
<dbReference type="EMBL" id="FNXT01001256">
    <property type="protein sequence ID" value="SZX76366.1"/>
    <property type="molecule type" value="Genomic_DNA"/>
</dbReference>
<dbReference type="Gene3D" id="1.10.606.20">
    <property type="match status" value="1"/>
</dbReference>
<accession>A0A383WHY3</accession>
<feature type="signal peptide" evidence="2">
    <location>
        <begin position="1"/>
        <end position="18"/>
    </location>
</feature>
<evidence type="ECO:0000313" key="4">
    <source>
        <dbReference type="EMBL" id="SZX76366.1"/>
    </source>
</evidence>
<dbReference type="CDD" id="cd03398">
    <property type="entry name" value="PAP2_haloperoxidase"/>
    <property type="match status" value="1"/>
</dbReference>